<dbReference type="RefSeq" id="WP_067122534.1">
    <property type="nucleotide sequence ID" value="NZ_JBFACD010000022.1"/>
</dbReference>
<dbReference type="InterPro" id="IPR036388">
    <property type="entry name" value="WH-like_DNA-bd_sf"/>
</dbReference>
<dbReference type="STRING" id="67386.AQI95_14640"/>
<dbReference type="EMBL" id="LMWN01000018">
    <property type="protein sequence ID" value="KUN06136.1"/>
    <property type="molecule type" value="Genomic_DNA"/>
</dbReference>
<proteinExistence type="predicted"/>
<dbReference type="OrthoDB" id="5432081at2"/>
<dbReference type="Gene3D" id="1.10.10.10">
    <property type="entry name" value="Winged helix-like DNA-binding domain superfamily/Winged helix DNA-binding domain"/>
    <property type="match status" value="1"/>
</dbReference>
<sequence>MTAEQRKIRPMNTAEEALVRSIDRIVHVLPRALDAAMQQEQQISLTEYHVVTRLQARDLVERVRGTDDRRGRHAVLTDRGLARLREGWPSNLDGGRRHLLDHLEGSDLHALAQAFAAIGEPADSR</sequence>
<dbReference type="InterPro" id="IPR036390">
    <property type="entry name" value="WH_DNA-bd_sf"/>
</dbReference>
<organism evidence="1 2">
    <name type="scientific">Streptomyces yokosukanensis</name>
    <dbReference type="NCBI Taxonomy" id="67386"/>
    <lineage>
        <taxon>Bacteria</taxon>
        <taxon>Bacillati</taxon>
        <taxon>Actinomycetota</taxon>
        <taxon>Actinomycetes</taxon>
        <taxon>Kitasatosporales</taxon>
        <taxon>Streptomycetaceae</taxon>
        <taxon>Streptomyces</taxon>
    </lineage>
</organism>
<reference evidence="1 2" key="1">
    <citation type="submission" date="2015-10" db="EMBL/GenBank/DDBJ databases">
        <title>Draft genome sequence of Streptomyces yokosukanensis DSM 40224, type strain for the species Streptomyces yokosukanensis.</title>
        <authorList>
            <person name="Ruckert C."/>
            <person name="Winkler A."/>
            <person name="Kalinowski J."/>
            <person name="Kampfer P."/>
            <person name="Glaeser S."/>
        </authorList>
    </citation>
    <scope>NUCLEOTIDE SEQUENCE [LARGE SCALE GENOMIC DNA]</scope>
    <source>
        <strain evidence="1 2">DSM 40224</strain>
    </source>
</reference>
<gene>
    <name evidence="1" type="ORF">AQI95_14640</name>
</gene>
<keyword evidence="2" id="KW-1185">Reference proteome</keyword>
<dbReference type="Proteomes" id="UP000053127">
    <property type="component" value="Unassembled WGS sequence"/>
</dbReference>
<evidence type="ECO:0000313" key="2">
    <source>
        <dbReference type="Proteomes" id="UP000053127"/>
    </source>
</evidence>
<dbReference type="SUPFAM" id="SSF46785">
    <property type="entry name" value="Winged helix' DNA-binding domain"/>
    <property type="match status" value="1"/>
</dbReference>
<comment type="caution">
    <text evidence="1">The sequence shown here is derived from an EMBL/GenBank/DDBJ whole genome shotgun (WGS) entry which is preliminary data.</text>
</comment>
<evidence type="ECO:0000313" key="1">
    <source>
        <dbReference type="EMBL" id="KUN06136.1"/>
    </source>
</evidence>
<dbReference type="AlphaFoldDB" id="A0A101P723"/>
<protein>
    <submittedName>
        <fullName evidence="1">MarR family transcriptional regulator</fullName>
    </submittedName>
</protein>
<accession>A0A101P723</accession>
<name>A0A101P723_9ACTN</name>